<keyword evidence="4" id="KW-1185">Reference proteome</keyword>
<accession>A0A1I6GWJ9</accession>
<evidence type="ECO:0000313" key="3">
    <source>
        <dbReference type="EMBL" id="SFR46595.1"/>
    </source>
</evidence>
<gene>
    <name evidence="3" type="ORF">SAMN05216203_0549</name>
</gene>
<sequence>MIPYNRINHVMARRAREVPLHPIKHKARQHWRRWLNRRIARTDSRRLDRKTIFILPTGAGAVFALLLLVMLITGINYQNSLIYLLTFLLGALFVAAMHQTHNNLSGLELAFLKPGDGFAGDPIPFRVRLQADHEAPAIVLFSGQTPGLTLSVPREELTDGTLLVTSRERGYLLPERVRVETRFPFGLLKAWSWLRPATPAVVFPRPLTPPHPAEGVSAADASEGTRPGQGQDQVELRPWREGDISARVDWKRFSRNGDMVVADWQGEQGSPRWLDYDGFPGIDQELRLSYLTALVLERDRAGDIFGLRLPGAVIAPDQGAGHRQQCLRALGTWGRTPPDEEPPHGC</sequence>
<reference evidence="3 4" key="1">
    <citation type="submission" date="2016-10" db="EMBL/GenBank/DDBJ databases">
        <authorList>
            <person name="de Groot N.N."/>
        </authorList>
    </citation>
    <scope>NUCLEOTIDE SEQUENCE [LARGE SCALE GENOMIC DNA]</scope>
    <source>
        <strain evidence="3 4">CGMCC 1.9167</strain>
    </source>
</reference>
<dbReference type="AlphaFoldDB" id="A0A1I6GWJ9"/>
<name>A0A1I6GWJ9_9GAMM</name>
<organism evidence="3 4">
    <name type="scientific">Marinobacter daqiaonensis</name>
    <dbReference type="NCBI Taxonomy" id="650891"/>
    <lineage>
        <taxon>Bacteria</taxon>
        <taxon>Pseudomonadati</taxon>
        <taxon>Pseudomonadota</taxon>
        <taxon>Gammaproteobacteria</taxon>
        <taxon>Pseudomonadales</taxon>
        <taxon>Marinobacteraceae</taxon>
        <taxon>Marinobacter</taxon>
    </lineage>
</organism>
<protein>
    <submittedName>
        <fullName evidence="3">Uncharacterized conserved protein, DUF58 family, contains vWF domain</fullName>
    </submittedName>
</protein>
<proteinExistence type="predicted"/>
<feature type="transmembrane region" description="Helical" evidence="2">
    <location>
        <begin position="81"/>
        <end position="98"/>
    </location>
</feature>
<keyword evidence="2" id="KW-0812">Transmembrane</keyword>
<dbReference type="PANTHER" id="PTHR34351">
    <property type="entry name" value="SLR1927 PROTEIN-RELATED"/>
    <property type="match status" value="1"/>
</dbReference>
<feature type="transmembrane region" description="Helical" evidence="2">
    <location>
        <begin position="51"/>
        <end position="75"/>
    </location>
</feature>
<keyword evidence="2" id="KW-0472">Membrane</keyword>
<feature type="region of interest" description="Disordered" evidence="1">
    <location>
        <begin position="205"/>
        <end position="234"/>
    </location>
</feature>
<dbReference type="EMBL" id="FOYW01000001">
    <property type="protein sequence ID" value="SFR46595.1"/>
    <property type="molecule type" value="Genomic_DNA"/>
</dbReference>
<evidence type="ECO:0000256" key="2">
    <source>
        <dbReference type="SAM" id="Phobius"/>
    </source>
</evidence>
<evidence type="ECO:0000313" key="4">
    <source>
        <dbReference type="Proteomes" id="UP000198644"/>
    </source>
</evidence>
<dbReference type="PANTHER" id="PTHR34351:SF1">
    <property type="entry name" value="SLR1927 PROTEIN"/>
    <property type="match status" value="1"/>
</dbReference>
<dbReference type="STRING" id="650891.SAMN05216203_0549"/>
<evidence type="ECO:0000256" key="1">
    <source>
        <dbReference type="SAM" id="MobiDB-lite"/>
    </source>
</evidence>
<dbReference type="RefSeq" id="WP_227662945.1">
    <property type="nucleotide sequence ID" value="NZ_FOYW01000001.1"/>
</dbReference>
<dbReference type="Proteomes" id="UP000198644">
    <property type="component" value="Unassembled WGS sequence"/>
</dbReference>
<keyword evidence="2" id="KW-1133">Transmembrane helix</keyword>